<dbReference type="Proteomes" id="UP000266287">
    <property type="component" value="Unassembled WGS sequence"/>
</dbReference>
<proteinExistence type="predicted"/>
<gene>
    <name evidence="1" type="ORF">B9J77_01535</name>
</gene>
<dbReference type="AlphaFoldDB" id="A0A399G023"/>
<dbReference type="EMBL" id="NDHY01000002">
    <property type="protein sequence ID" value="RII00723.1"/>
    <property type="molecule type" value="Genomic_DNA"/>
</dbReference>
<accession>A0A399G023</accession>
<evidence type="ECO:0000313" key="2">
    <source>
        <dbReference type="Proteomes" id="UP000266287"/>
    </source>
</evidence>
<evidence type="ECO:0000313" key="1">
    <source>
        <dbReference type="EMBL" id="RII00723.1"/>
    </source>
</evidence>
<sequence length="75" mass="8979">MITYSIIQKSQLEGTHRLDAEYYQPEYLEILKNLNRLKATPIKEVAISPKRKFKPKENEHPLDDYPVFMVEEERD</sequence>
<protein>
    <submittedName>
        <fullName evidence="1">Uncharacterized protein</fullName>
    </submittedName>
</protein>
<reference evidence="1 2" key="1">
    <citation type="submission" date="2018-08" db="EMBL/GenBank/DDBJ databases">
        <title>Draft genome of candidate division NPL-UPA2 bacterium Unc8 that adapted to ultra-basic serpentinizing groundwater.</title>
        <authorList>
            <person name="Ishii S."/>
            <person name="Suzuki S."/>
            <person name="Nealson K.H."/>
        </authorList>
    </citation>
    <scope>NUCLEOTIDE SEQUENCE [LARGE SCALE GENOMIC DNA]</scope>
    <source>
        <strain evidence="1">Unc8</strain>
    </source>
</reference>
<comment type="caution">
    <text evidence="1">The sequence shown here is derived from an EMBL/GenBank/DDBJ whole genome shotgun (WGS) entry which is preliminary data.</text>
</comment>
<name>A0A399G023_UNCN2</name>
<organism evidence="1 2">
    <name type="scientific">candidate division NPL-UPA2 bacterium Unc8</name>
    <dbReference type="NCBI Taxonomy" id="1980939"/>
    <lineage>
        <taxon>Bacteria</taxon>
    </lineage>
</organism>